<evidence type="ECO:0000313" key="1">
    <source>
        <dbReference type="EMBL" id="CQR74481.1"/>
    </source>
</evidence>
<gene>
    <name evidence="1" type="ORF">SpAn4DRAFT_0943</name>
</gene>
<dbReference type="Proteomes" id="UP000049855">
    <property type="component" value="Unassembled WGS sequence"/>
</dbReference>
<sequence length="419" mass="45088">MSENLFAYTISDYSASAAGAIVGERSSASVDTTAVIKIYDPSNPSLLNGDAAFFNFFQGLNSRLVLRQYTYSTTNLKPNQIIAPQGTWTSPLASQTWSSVANLHTVATAGNYLYATGYDLAKVALVDMSNNAYNQTASYDFPSELAVTGAYYHGEGLVVYGDYLYVLYTCNPNGGYTPYDDSYVVQFAINATDGTLTYNDNYVRVGKNAFTLELYGNKLYVCAVGGYQNAGSYNTATCLSIVTIDSNDNMSVANVSLASGMSGDFRDITIANGSNAYILLGYYDNSYTNLVGKIYHSTVANLSSPANWTEVVSINDPGYFWGIQAEASPTRLWYVKGNNIDVYGSLPTTTGSTPTSFTTSNLAGSTGYPYINSACFIAPDTSLTAASAARPAHVAKSFASHIRLARQARELAAKLEEKK</sequence>
<accession>A0A0U1L448</accession>
<protein>
    <submittedName>
        <fullName evidence="1">Uncharacterized protein</fullName>
    </submittedName>
</protein>
<name>A0A0U1L448_9FIRM</name>
<organism evidence="1 2">
    <name type="scientific">Sporomusa ovata</name>
    <dbReference type="NCBI Taxonomy" id="2378"/>
    <lineage>
        <taxon>Bacteria</taxon>
        <taxon>Bacillati</taxon>
        <taxon>Bacillota</taxon>
        <taxon>Negativicutes</taxon>
        <taxon>Selenomonadales</taxon>
        <taxon>Sporomusaceae</taxon>
        <taxon>Sporomusa</taxon>
    </lineage>
</organism>
<dbReference type="EMBL" id="CTRP01000014">
    <property type="protein sequence ID" value="CQR74481.1"/>
    <property type="molecule type" value="Genomic_DNA"/>
</dbReference>
<keyword evidence="2" id="KW-1185">Reference proteome</keyword>
<dbReference type="AlphaFoldDB" id="A0A0U1L448"/>
<reference evidence="2" key="1">
    <citation type="submission" date="2015-03" db="EMBL/GenBank/DDBJ databases">
        <authorList>
            <person name="Nijsse Bart"/>
        </authorList>
    </citation>
    <scope>NUCLEOTIDE SEQUENCE [LARGE SCALE GENOMIC DNA]</scope>
</reference>
<evidence type="ECO:0000313" key="2">
    <source>
        <dbReference type="Proteomes" id="UP000049855"/>
    </source>
</evidence>
<dbReference type="RefSeq" id="WP_021170470.1">
    <property type="nucleotide sequence ID" value="NZ_CTRP01000014.1"/>
</dbReference>
<proteinExistence type="predicted"/>